<name>A0A840D668_9BACE</name>
<dbReference type="AlphaFoldDB" id="A0A840D668"/>
<dbReference type="SMART" id="SM01259">
    <property type="entry name" value="LAB_N"/>
    <property type="match status" value="2"/>
</dbReference>
<evidence type="ECO:0000313" key="4">
    <source>
        <dbReference type="Proteomes" id="UP000560658"/>
    </source>
</evidence>
<feature type="transmembrane region" description="Helical" evidence="1">
    <location>
        <begin position="128"/>
        <end position="145"/>
    </location>
</feature>
<accession>A0A840D668</accession>
<dbReference type="EMBL" id="JACIER010000027">
    <property type="protein sequence ID" value="MBB4046299.1"/>
    <property type="molecule type" value="Genomic_DNA"/>
</dbReference>
<evidence type="ECO:0000256" key="1">
    <source>
        <dbReference type="SAM" id="Phobius"/>
    </source>
</evidence>
<feature type="transmembrane region" description="Helical" evidence="1">
    <location>
        <begin position="40"/>
        <end position="58"/>
    </location>
</feature>
<feature type="domain" description="Lipid A biosynthesis N-terminal" evidence="2">
    <location>
        <begin position="131"/>
        <end position="202"/>
    </location>
</feature>
<proteinExistence type="predicted"/>
<dbReference type="RefSeq" id="WP_044165461.1">
    <property type="nucleotide sequence ID" value="NZ_JACIER010000027.1"/>
</dbReference>
<comment type="caution">
    <text evidence="3">The sequence shown here is derived from an EMBL/GenBank/DDBJ whole genome shotgun (WGS) entry which is preliminary data.</text>
</comment>
<sequence>MSSYFIVLLVGLLAQGFFSARTLVQWILSERAKRVLSPTLFWILSLSGSYLLCLYGWLRGDLSIVLGQFISYYVYLWNLKLKNSWKNIPFILRAVLLLTPAIAVIFGLQDADSLARTFLQNEDIPLGLLLFGIVGQVLFTLRFVYQLIYSYRKQESVLPTGFWLISLAGSLLIATYGLIRLDAVLILGQSFGIAAYARNLWIGHHTKLIANEN</sequence>
<evidence type="ECO:0000259" key="2">
    <source>
        <dbReference type="SMART" id="SM01259"/>
    </source>
</evidence>
<feature type="transmembrane region" description="Helical" evidence="1">
    <location>
        <begin position="64"/>
        <end position="81"/>
    </location>
</feature>
<feature type="transmembrane region" description="Helical" evidence="1">
    <location>
        <begin position="157"/>
        <end position="179"/>
    </location>
</feature>
<dbReference type="GO" id="GO:0009245">
    <property type="term" value="P:lipid A biosynthetic process"/>
    <property type="evidence" value="ECO:0007669"/>
    <property type="project" value="InterPro"/>
</dbReference>
<gene>
    <name evidence="3" type="ORF">GGR06_004133</name>
</gene>
<dbReference type="InterPro" id="IPR011499">
    <property type="entry name" value="Lipid_A_biosynth_N"/>
</dbReference>
<evidence type="ECO:0000313" key="3">
    <source>
        <dbReference type="EMBL" id="MBB4046299.1"/>
    </source>
</evidence>
<dbReference type="Proteomes" id="UP000560658">
    <property type="component" value="Unassembled WGS sequence"/>
</dbReference>
<keyword evidence="4" id="KW-1185">Reference proteome</keyword>
<feature type="transmembrane region" description="Helical" evidence="1">
    <location>
        <begin position="90"/>
        <end position="108"/>
    </location>
</feature>
<dbReference type="GO" id="GO:0008915">
    <property type="term" value="F:lipid-A-disaccharide synthase activity"/>
    <property type="evidence" value="ECO:0007669"/>
    <property type="project" value="InterPro"/>
</dbReference>
<protein>
    <submittedName>
        <fullName evidence="3">Lipid-A-disaccharide synthase-like uncharacterized protein</fullName>
    </submittedName>
</protein>
<dbReference type="GO" id="GO:0016020">
    <property type="term" value="C:membrane"/>
    <property type="evidence" value="ECO:0007669"/>
    <property type="project" value="GOC"/>
</dbReference>
<keyword evidence="1" id="KW-0472">Membrane</keyword>
<dbReference type="Gene3D" id="1.20.1280.290">
    <property type="match status" value="1"/>
</dbReference>
<feature type="transmembrane region" description="Helical" evidence="1">
    <location>
        <begin position="6"/>
        <end position="28"/>
    </location>
</feature>
<dbReference type="Pfam" id="PF07578">
    <property type="entry name" value="LAB_N"/>
    <property type="match status" value="2"/>
</dbReference>
<reference evidence="3" key="1">
    <citation type="submission" date="2020-08" db="EMBL/GenBank/DDBJ databases">
        <title>Genomic Encyclopedia of Type Strains, Phase IV (KMG-IV): sequencing the most valuable type-strain genomes for metagenomic binning, comparative biology and taxonomic classification.</title>
        <authorList>
            <person name="Goeker M."/>
        </authorList>
    </citation>
    <scope>NUCLEOTIDE SEQUENCE [LARGE SCALE GENOMIC DNA]</scope>
    <source>
        <strain evidence="3">DSM 105720</strain>
    </source>
</reference>
<keyword evidence="1" id="KW-1133">Transmembrane helix</keyword>
<keyword evidence="1" id="KW-0812">Transmembrane</keyword>
<organism evidence="3 4">
    <name type="scientific">Bacteroides reticulotermitis</name>
    <dbReference type="NCBI Taxonomy" id="1133319"/>
    <lineage>
        <taxon>Bacteria</taxon>
        <taxon>Pseudomonadati</taxon>
        <taxon>Bacteroidota</taxon>
        <taxon>Bacteroidia</taxon>
        <taxon>Bacteroidales</taxon>
        <taxon>Bacteroidaceae</taxon>
        <taxon>Bacteroides</taxon>
    </lineage>
</organism>
<feature type="domain" description="Lipid A biosynthesis N-terminal" evidence="2">
    <location>
        <begin position="10"/>
        <end position="81"/>
    </location>
</feature>